<feature type="compositionally biased region" description="Basic and acidic residues" evidence="2">
    <location>
        <begin position="237"/>
        <end position="248"/>
    </location>
</feature>
<dbReference type="AlphaFoldDB" id="E3LUW9"/>
<dbReference type="EMBL" id="DS268416">
    <property type="protein sequence ID" value="EFP12570.1"/>
    <property type="molecule type" value="Genomic_DNA"/>
</dbReference>
<dbReference type="HOGENOM" id="CLU_086151_0_0_1"/>
<dbReference type="Proteomes" id="UP000008281">
    <property type="component" value="Unassembled WGS sequence"/>
</dbReference>
<keyword evidence="1" id="KW-0175">Coiled coil</keyword>
<accession>E3LUW9</accession>
<dbReference type="STRING" id="31234.E3LUW9"/>
<dbReference type="OMA" id="DNYTKMQ"/>
<protein>
    <submittedName>
        <fullName evidence="4">Uncharacterized protein</fullName>
    </submittedName>
</protein>
<feature type="coiled-coil region" evidence="1">
    <location>
        <begin position="127"/>
        <end position="154"/>
    </location>
</feature>
<evidence type="ECO:0000313" key="4">
    <source>
        <dbReference type="EMBL" id="EFP12570.1"/>
    </source>
</evidence>
<evidence type="ECO:0000256" key="3">
    <source>
        <dbReference type="SAM" id="Phobius"/>
    </source>
</evidence>
<feature type="transmembrane region" description="Helical" evidence="3">
    <location>
        <begin position="21"/>
        <end position="43"/>
    </location>
</feature>
<dbReference type="RefSeq" id="XP_003112136.2">
    <property type="nucleotide sequence ID" value="XM_003112088.2"/>
</dbReference>
<keyword evidence="3" id="KW-1133">Transmembrane helix</keyword>
<keyword evidence="3" id="KW-0812">Transmembrane</keyword>
<feature type="compositionally biased region" description="Acidic residues" evidence="2">
    <location>
        <begin position="282"/>
        <end position="291"/>
    </location>
</feature>
<dbReference type="OrthoDB" id="5857085at2759"/>
<dbReference type="CTD" id="9812774"/>
<name>E3LUW9_CAERE</name>
<feature type="region of interest" description="Disordered" evidence="2">
    <location>
        <begin position="190"/>
        <end position="291"/>
    </location>
</feature>
<dbReference type="KEGG" id="crq:GCK72_002338"/>
<proteinExistence type="predicted"/>
<dbReference type="InParanoid" id="E3LUW9"/>
<keyword evidence="3" id="KW-0472">Membrane</keyword>
<evidence type="ECO:0000256" key="2">
    <source>
        <dbReference type="SAM" id="MobiDB-lite"/>
    </source>
</evidence>
<sequence>MSSSRKPLIRSSSHSDRPATMRNWPLFVFLMCLVLFFYAFYIYQAQGAVLSQTNEEVRQLSAQLSLTKGKLVGSMADLETSNSEKKTISTQLEDITKKNDECMVSLRNTKLRVDTLEKDGKSNTDNYAKMQEELTALKSKAEELQRNNTALSSLVSTQTQLITQLNQTIGIIKFEKEELKNSVSLNNLTPKNEKLAPEVESQSQNEPNPVKDGKEKEVSVSTPTTTAAQKVEGLEEADGKEVDDHNKEPSTVSASSTQSPVGKLEENNPENEEPEPVVAEPDVAEPEEKET</sequence>
<keyword evidence="5" id="KW-1185">Reference proteome</keyword>
<dbReference type="GeneID" id="9812774"/>
<evidence type="ECO:0000313" key="5">
    <source>
        <dbReference type="Proteomes" id="UP000008281"/>
    </source>
</evidence>
<reference evidence="4" key="1">
    <citation type="submission" date="2007-07" db="EMBL/GenBank/DDBJ databases">
        <title>PCAP assembly of the Caenorhabditis remanei genome.</title>
        <authorList>
            <consortium name="The Caenorhabditis remanei Sequencing Consortium"/>
            <person name="Wilson R.K."/>
        </authorList>
    </citation>
    <scope>NUCLEOTIDE SEQUENCE [LARGE SCALE GENOMIC DNA]</scope>
    <source>
        <strain evidence="4">PB4641</strain>
    </source>
</reference>
<dbReference type="FunCoup" id="E3LUW9">
    <property type="interactions" value="43"/>
</dbReference>
<feature type="compositionally biased region" description="Polar residues" evidence="2">
    <location>
        <begin position="219"/>
        <end position="228"/>
    </location>
</feature>
<evidence type="ECO:0000256" key="1">
    <source>
        <dbReference type="SAM" id="Coils"/>
    </source>
</evidence>
<gene>
    <name evidence="4" type="ORF">CRE_29862</name>
</gene>
<feature type="compositionally biased region" description="Polar residues" evidence="2">
    <location>
        <begin position="249"/>
        <end position="260"/>
    </location>
</feature>
<feature type="compositionally biased region" description="Basic and acidic residues" evidence="2">
    <location>
        <begin position="209"/>
        <end position="218"/>
    </location>
</feature>
<organism evidence="5">
    <name type="scientific">Caenorhabditis remanei</name>
    <name type="common">Caenorhabditis vulgaris</name>
    <dbReference type="NCBI Taxonomy" id="31234"/>
    <lineage>
        <taxon>Eukaryota</taxon>
        <taxon>Metazoa</taxon>
        <taxon>Ecdysozoa</taxon>
        <taxon>Nematoda</taxon>
        <taxon>Chromadorea</taxon>
        <taxon>Rhabditida</taxon>
        <taxon>Rhabditina</taxon>
        <taxon>Rhabditomorpha</taxon>
        <taxon>Rhabditoidea</taxon>
        <taxon>Rhabditidae</taxon>
        <taxon>Peloderinae</taxon>
        <taxon>Caenorhabditis</taxon>
    </lineage>
</organism>
<dbReference type="eggNOG" id="ENOG502TCT5">
    <property type="taxonomic scope" value="Eukaryota"/>
</dbReference>